<feature type="region of interest" description="Disordered" evidence="1">
    <location>
        <begin position="284"/>
        <end position="388"/>
    </location>
</feature>
<feature type="compositionally biased region" description="Gly residues" evidence="1">
    <location>
        <begin position="284"/>
        <end position="306"/>
    </location>
</feature>
<reference evidence="2" key="1">
    <citation type="submission" date="2024-03" db="EMBL/GenBank/DDBJ databases">
        <authorList>
            <person name="Chantapakul B."/>
            <person name="Wang S."/>
        </authorList>
    </citation>
    <scope>NUCLEOTIDE SEQUENCE</scope>
</reference>
<evidence type="ECO:0008006" key="3">
    <source>
        <dbReference type="Google" id="ProtNLM"/>
    </source>
</evidence>
<dbReference type="EMBL" id="PP429226">
    <property type="protein sequence ID" value="XCI77549.1"/>
    <property type="molecule type" value="Genomic_DNA"/>
</dbReference>
<gene>
    <name evidence="2" type="ORF">LDCGVIBL_CDS0191</name>
</gene>
<feature type="compositionally biased region" description="Gly residues" evidence="1">
    <location>
        <begin position="312"/>
        <end position="332"/>
    </location>
</feature>
<protein>
    <recommendedName>
        <fullName evidence="3">Tail fiber protein</fullName>
    </recommendedName>
</protein>
<organism evidence="2">
    <name type="scientific">Rhizobium phage LG08</name>
    <dbReference type="NCBI Taxonomy" id="3129229"/>
    <lineage>
        <taxon>Viruses</taxon>
        <taxon>Duplodnaviria</taxon>
        <taxon>Heunggongvirae</taxon>
        <taxon>Uroviricota</taxon>
        <taxon>Caudoviricetes</taxon>
    </lineage>
</organism>
<evidence type="ECO:0000256" key="1">
    <source>
        <dbReference type="SAM" id="MobiDB-lite"/>
    </source>
</evidence>
<feature type="compositionally biased region" description="Gly residues" evidence="1">
    <location>
        <begin position="165"/>
        <end position="181"/>
    </location>
</feature>
<feature type="region of interest" description="Disordered" evidence="1">
    <location>
        <begin position="158"/>
        <end position="181"/>
    </location>
</feature>
<sequence>MPLPTVGPLTLSQIASEFRKTNRPVLLSNFYGANAALPTSGEIKWSNFLGLSGDIVKEVVQTRSALNLRDLFTEAERLADNKKFVYIRSGVTVYSETLGVAGITVGNDFGNNEVEIVLDPGSRVVGHGGQNGWHSGDANERNGKQGGAAISILRPNTKITNNGRASGGGGGGGVGGPGGNGGSGYWTQEFYEGPRYNPTGGQQNYWMAGWTSNSNIVLWDNRMVAGPTNSGGSGVTERDGNDGWRYYREQFAFQPDGHSSYYFVGRRRWENIWGNGGQGGRWIGTFSLGGWGQGGQASGPQGGQPGEPGQAGATGAGRGGNGGAGGAGGALGQPGQSGQPGEAGQGGNGAGGNPPPWPNGSGGPAGFSIWSNSPYTYAGSGALDGPRI</sequence>
<proteinExistence type="predicted"/>
<feature type="compositionally biased region" description="Gly residues" evidence="1">
    <location>
        <begin position="341"/>
        <end position="352"/>
    </location>
</feature>
<accession>A0AAU8HY94</accession>
<evidence type="ECO:0000313" key="2">
    <source>
        <dbReference type="EMBL" id="XCI77549.1"/>
    </source>
</evidence>
<name>A0AAU8HY94_9CAUD</name>